<evidence type="ECO:0000313" key="1">
    <source>
        <dbReference type="EMBL" id="SVC32256.1"/>
    </source>
</evidence>
<feature type="non-terminal residue" evidence="1">
    <location>
        <position position="36"/>
    </location>
</feature>
<organism evidence="1">
    <name type="scientific">marine metagenome</name>
    <dbReference type="NCBI Taxonomy" id="408172"/>
    <lineage>
        <taxon>unclassified sequences</taxon>
        <taxon>metagenomes</taxon>
        <taxon>ecological metagenomes</taxon>
    </lineage>
</organism>
<protein>
    <submittedName>
        <fullName evidence="1">Uncharacterized protein</fullName>
    </submittedName>
</protein>
<dbReference type="AlphaFoldDB" id="A0A382L6B7"/>
<sequence length="36" mass="4025">MSRAEIVDDKPVPVEENPVLQGNFAPVDEELMVQDL</sequence>
<proteinExistence type="predicted"/>
<reference evidence="1" key="1">
    <citation type="submission" date="2018-05" db="EMBL/GenBank/DDBJ databases">
        <authorList>
            <person name="Lanie J.A."/>
            <person name="Ng W.-L."/>
            <person name="Kazmierczak K.M."/>
            <person name="Andrzejewski T.M."/>
            <person name="Davidsen T.M."/>
            <person name="Wayne K.J."/>
            <person name="Tettelin H."/>
            <person name="Glass J.I."/>
            <person name="Rusch D."/>
            <person name="Podicherti R."/>
            <person name="Tsui H.-C.T."/>
            <person name="Winkler M.E."/>
        </authorList>
    </citation>
    <scope>NUCLEOTIDE SEQUENCE</scope>
</reference>
<name>A0A382L6B7_9ZZZZ</name>
<accession>A0A382L6B7</accession>
<gene>
    <name evidence="1" type="ORF">METZ01_LOCUS285110</name>
</gene>
<dbReference type="EMBL" id="UINC01085066">
    <property type="protein sequence ID" value="SVC32256.1"/>
    <property type="molecule type" value="Genomic_DNA"/>
</dbReference>